<keyword evidence="2" id="KW-0812">Transmembrane</keyword>
<evidence type="ECO:0000259" key="3">
    <source>
        <dbReference type="Pfam" id="PF10708"/>
    </source>
</evidence>
<sequence>MSEPSDQIPAGWYPDPAGGQRYWDGTKWLPLPAPDSKDSPTSRKRPPKKVLIAALAIVLLAAVGGTVWKLSHDSNVKAERDAAAAAVQLAADEEAARVAAEKSAQESKDASERARRILAVTNIESSVKTMAEDHVSKGFMDGPIISVSCSPVGGGSTDDLSEKTTVFECFAANENKGDGMMSGYKYHATMNWSSGEFTYGLGKP</sequence>
<name>A0AAX3ZYD1_RHOER</name>
<dbReference type="EMBL" id="CP124545">
    <property type="protein sequence ID" value="WMN02047.1"/>
    <property type="molecule type" value="Genomic_DNA"/>
</dbReference>
<reference evidence="4" key="1">
    <citation type="submission" date="2023-08" db="EMBL/GenBank/DDBJ databases">
        <title>Isolation and Characterization of Rhodococcus erythropolis MGMM8.</title>
        <authorList>
            <person name="Diabankana R.G.C."/>
            <person name="Afordoanyi D.M."/>
            <person name="Validov S.Z."/>
        </authorList>
    </citation>
    <scope>NUCLEOTIDE SEQUENCE</scope>
    <source>
        <strain evidence="4">MGMM8</strain>
    </source>
</reference>
<dbReference type="Proteomes" id="UP001230933">
    <property type="component" value="Chromosome"/>
</dbReference>
<evidence type="ECO:0000256" key="1">
    <source>
        <dbReference type="SAM" id="MobiDB-lite"/>
    </source>
</evidence>
<evidence type="ECO:0000256" key="2">
    <source>
        <dbReference type="SAM" id="Phobius"/>
    </source>
</evidence>
<gene>
    <name evidence="4" type="ORF">QIE55_30300</name>
</gene>
<accession>A0AAX3ZYD1</accession>
<keyword evidence="2" id="KW-1133">Transmembrane helix</keyword>
<evidence type="ECO:0000313" key="5">
    <source>
        <dbReference type="Proteomes" id="UP001230933"/>
    </source>
</evidence>
<feature type="domain" description="DUF2510" evidence="3">
    <location>
        <begin position="10"/>
        <end position="35"/>
    </location>
</feature>
<dbReference type="Pfam" id="PF10708">
    <property type="entry name" value="DUF2510"/>
    <property type="match status" value="1"/>
</dbReference>
<organism evidence="4 5">
    <name type="scientific">Rhodococcus erythropolis</name>
    <name type="common">Arthrobacter picolinophilus</name>
    <dbReference type="NCBI Taxonomy" id="1833"/>
    <lineage>
        <taxon>Bacteria</taxon>
        <taxon>Bacillati</taxon>
        <taxon>Actinomycetota</taxon>
        <taxon>Actinomycetes</taxon>
        <taxon>Mycobacteriales</taxon>
        <taxon>Nocardiaceae</taxon>
        <taxon>Rhodococcus</taxon>
        <taxon>Rhodococcus erythropolis group</taxon>
    </lineage>
</organism>
<feature type="region of interest" description="Disordered" evidence="1">
    <location>
        <begin position="24"/>
        <end position="46"/>
    </location>
</feature>
<dbReference type="InterPro" id="IPR018929">
    <property type="entry name" value="DUF2510"/>
</dbReference>
<proteinExistence type="predicted"/>
<dbReference type="RefSeq" id="WP_308371871.1">
    <property type="nucleotide sequence ID" value="NZ_CP124545.1"/>
</dbReference>
<keyword evidence="2" id="KW-0472">Membrane</keyword>
<evidence type="ECO:0000313" key="4">
    <source>
        <dbReference type="EMBL" id="WMN02047.1"/>
    </source>
</evidence>
<dbReference type="AlphaFoldDB" id="A0AAX3ZYD1"/>
<feature type="transmembrane region" description="Helical" evidence="2">
    <location>
        <begin position="50"/>
        <end position="68"/>
    </location>
</feature>
<protein>
    <submittedName>
        <fullName evidence="4">DUF2510 domain-containing protein</fullName>
    </submittedName>
</protein>